<dbReference type="Gene3D" id="1.20.58.90">
    <property type="match status" value="1"/>
</dbReference>
<dbReference type="GO" id="GO:0048193">
    <property type="term" value="P:Golgi vesicle transport"/>
    <property type="evidence" value="ECO:0007669"/>
    <property type="project" value="InterPro"/>
</dbReference>
<evidence type="ECO:0000313" key="12">
    <source>
        <dbReference type="Proteomes" id="UP001217754"/>
    </source>
</evidence>
<dbReference type="InterPro" id="IPR015260">
    <property type="entry name" value="Syntaxin-6/10/61_N"/>
</dbReference>
<keyword evidence="12" id="KW-1185">Reference proteome</keyword>
<keyword evidence="6 9" id="KW-1133">Transmembrane helix</keyword>
<evidence type="ECO:0000256" key="4">
    <source>
        <dbReference type="ARBA" id="ARBA00022692"/>
    </source>
</evidence>
<dbReference type="Pfam" id="PF09177">
    <property type="entry name" value="STX6_10_61_N"/>
    <property type="match status" value="1"/>
</dbReference>
<evidence type="ECO:0000256" key="5">
    <source>
        <dbReference type="ARBA" id="ARBA00022927"/>
    </source>
</evidence>
<dbReference type="CDD" id="cd15851">
    <property type="entry name" value="SNARE_Syntaxin6"/>
    <property type="match status" value="1"/>
</dbReference>
<dbReference type="Pfam" id="PF05739">
    <property type="entry name" value="SNARE"/>
    <property type="match status" value="1"/>
</dbReference>
<dbReference type="SMART" id="SM00397">
    <property type="entry name" value="t_SNARE"/>
    <property type="match status" value="1"/>
</dbReference>
<comment type="subcellular location">
    <subcellularLocation>
        <location evidence="1">Golgi apparatus membrane</location>
        <topology evidence="1">Single-pass type IV membrane protein</topology>
    </subcellularLocation>
</comment>
<reference evidence="11" key="1">
    <citation type="submission" date="2023-03" db="EMBL/GenBank/DDBJ databases">
        <title>Mating type loci evolution in Malassezia.</title>
        <authorList>
            <person name="Coelho M.A."/>
        </authorList>
    </citation>
    <scope>NUCLEOTIDE SEQUENCE</scope>
    <source>
        <strain evidence="11">CBS 9431</strain>
    </source>
</reference>
<dbReference type="InterPro" id="IPR000727">
    <property type="entry name" value="T_SNARE_dom"/>
</dbReference>
<dbReference type="GO" id="GO:0015031">
    <property type="term" value="P:protein transport"/>
    <property type="evidence" value="ECO:0007669"/>
    <property type="project" value="UniProtKB-KW"/>
</dbReference>
<protein>
    <recommendedName>
        <fullName evidence="10">t-SNARE coiled-coil homology domain-containing protein</fullName>
    </recommendedName>
</protein>
<dbReference type="RefSeq" id="XP_060123097.1">
    <property type="nucleotide sequence ID" value="XM_060267114.1"/>
</dbReference>
<proteinExistence type="inferred from homology"/>
<keyword evidence="5" id="KW-0653">Protein transport</keyword>
<evidence type="ECO:0000256" key="8">
    <source>
        <dbReference type="ARBA" id="ARBA00023136"/>
    </source>
</evidence>
<dbReference type="GeneID" id="85226837"/>
<dbReference type="PROSITE" id="PS50192">
    <property type="entry name" value="T_SNARE"/>
    <property type="match status" value="1"/>
</dbReference>
<evidence type="ECO:0000256" key="3">
    <source>
        <dbReference type="ARBA" id="ARBA00022448"/>
    </source>
</evidence>
<dbReference type="PANTHER" id="PTHR12791">
    <property type="entry name" value="GOLGI SNARE BET1-RELATED"/>
    <property type="match status" value="1"/>
</dbReference>
<evidence type="ECO:0000256" key="9">
    <source>
        <dbReference type="SAM" id="Phobius"/>
    </source>
</evidence>
<dbReference type="SUPFAM" id="SSF47661">
    <property type="entry name" value="t-snare proteins"/>
    <property type="match status" value="1"/>
</dbReference>
<keyword evidence="3" id="KW-0813">Transport</keyword>
<evidence type="ECO:0000313" key="11">
    <source>
        <dbReference type="EMBL" id="WFD40200.1"/>
    </source>
</evidence>
<dbReference type="GO" id="GO:0000139">
    <property type="term" value="C:Golgi membrane"/>
    <property type="evidence" value="ECO:0007669"/>
    <property type="project" value="UniProtKB-SubCell"/>
</dbReference>
<dbReference type="Proteomes" id="UP001217754">
    <property type="component" value="Chromosome 6"/>
</dbReference>
<accession>A0AAF0JBF4</accession>
<sequence>MARDPYDAFVQDIQSSFSAARSLSDVFQRDGSTRAELASTLTTLRQDIAEVRQTVRVVEQSGPARFGLAPSELERRKAFVATSERELARLERVFDRPAAYKDDASEPATSLAWEQEQQQLLLSNQDQALNQIGTSLHTLRSQAQLIGTEADEHAVMLQDLDANVDHAQNRLQAAVHRMDKFVTRTDARLGGWCVWILIAVLFLLLLFVFLL</sequence>
<keyword evidence="4 9" id="KW-0812">Transmembrane</keyword>
<evidence type="ECO:0000256" key="2">
    <source>
        <dbReference type="ARBA" id="ARBA00009063"/>
    </source>
</evidence>
<dbReference type="AlphaFoldDB" id="A0AAF0JBF4"/>
<dbReference type="Gene3D" id="1.20.5.110">
    <property type="match status" value="1"/>
</dbReference>
<evidence type="ECO:0000256" key="7">
    <source>
        <dbReference type="ARBA" id="ARBA00023034"/>
    </source>
</evidence>
<evidence type="ECO:0000256" key="1">
    <source>
        <dbReference type="ARBA" id="ARBA00004409"/>
    </source>
</evidence>
<keyword evidence="8 9" id="KW-0472">Membrane</keyword>
<dbReference type="InterPro" id="IPR010989">
    <property type="entry name" value="SNARE"/>
</dbReference>
<feature type="transmembrane region" description="Helical" evidence="9">
    <location>
        <begin position="189"/>
        <end position="210"/>
    </location>
</feature>
<dbReference type="SUPFAM" id="SSF58038">
    <property type="entry name" value="SNARE fusion complex"/>
    <property type="match status" value="1"/>
</dbReference>
<gene>
    <name evidence="11" type="ORF">MJAP1_003186</name>
</gene>
<evidence type="ECO:0000259" key="10">
    <source>
        <dbReference type="PROSITE" id="PS50192"/>
    </source>
</evidence>
<keyword evidence="7" id="KW-0333">Golgi apparatus</keyword>
<evidence type="ECO:0000256" key="6">
    <source>
        <dbReference type="ARBA" id="ARBA00022989"/>
    </source>
</evidence>
<dbReference type="EMBL" id="CP119963">
    <property type="protein sequence ID" value="WFD40200.1"/>
    <property type="molecule type" value="Genomic_DNA"/>
</dbReference>
<organism evidence="11 12">
    <name type="scientific">Malassezia japonica</name>
    <dbReference type="NCBI Taxonomy" id="223818"/>
    <lineage>
        <taxon>Eukaryota</taxon>
        <taxon>Fungi</taxon>
        <taxon>Dikarya</taxon>
        <taxon>Basidiomycota</taxon>
        <taxon>Ustilaginomycotina</taxon>
        <taxon>Malasseziomycetes</taxon>
        <taxon>Malasseziales</taxon>
        <taxon>Malasseziaceae</taxon>
        <taxon>Malassezia</taxon>
    </lineage>
</organism>
<comment type="similarity">
    <text evidence="2">Belongs to the syntaxin family.</text>
</comment>
<feature type="domain" description="T-SNARE coiled-coil homology" evidence="10">
    <location>
        <begin position="119"/>
        <end position="181"/>
    </location>
</feature>
<name>A0AAF0JBF4_9BASI</name>